<evidence type="ECO:0000313" key="3">
    <source>
        <dbReference type="EMBL" id="CAL1151738.1"/>
    </source>
</evidence>
<dbReference type="OrthoDB" id="5975154at2759"/>
<dbReference type="InterPro" id="IPR038050">
    <property type="entry name" value="Neuro_actylchol_rec"/>
</dbReference>
<proteinExistence type="predicted"/>
<dbReference type="AlphaFoldDB" id="A0A9P1CWT6"/>
<dbReference type="SUPFAM" id="SSF90112">
    <property type="entry name" value="Neurotransmitter-gated ion-channel transmembrane pore"/>
    <property type="match status" value="1"/>
</dbReference>
<keyword evidence="1" id="KW-1133">Transmembrane helix</keyword>
<name>A0A9P1CWT6_9DINO</name>
<dbReference type="GO" id="GO:0016020">
    <property type="term" value="C:membrane"/>
    <property type="evidence" value="ECO:0007669"/>
    <property type="project" value="InterPro"/>
</dbReference>
<dbReference type="EMBL" id="CAMXCT030002469">
    <property type="protein sequence ID" value="CAL4785675.1"/>
    <property type="molecule type" value="Genomic_DNA"/>
</dbReference>
<keyword evidence="1" id="KW-0472">Membrane</keyword>
<evidence type="ECO:0000313" key="4">
    <source>
        <dbReference type="EMBL" id="CAL4785675.1"/>
    </source>
</evidence>
<comment type="caution">
    <text evidence="2">The sequence shown here is derived from an EMBL/GenBank/DDBJ whole genome shotgun (WGS) entry which is preliminary data.</text>
</comment>
<feature type="transmembrane region" description="Helical" evidence="1">
    <location>
        <begin position="541"/>
        <end position="563"/>
    </location>
</feature>
<evidence type="ECO:0000256" key="1">
    <source>
        <dbReference type="SAM" id="Phobius"/>
    </source>
</evidence>
<dbReference type="GO" id="GO:0006811">
    <property type="term" value="P:monoatomic ion transport"/>
    <property type="evidence" value="ECO:0007669"/>
    <property type="project" value="InterPro"/>
</dbReference>
<dbReference type="InterPro" id="IPR036719">
    <property type="entry name" value="Neuro-gated_channel_TM_sf"/>
</dbReference>
<reference evidence="2" key="1">
    <citation type="submission" date="2022-10" db="EMBL/GenBank/DDBJ databases">
        <authorList>
            <person name="Chen Y."/>
            <person name="Dougan E. K."/>
            <person name="Chan C."/>
            <person name="Rhodes N."/>
            <person name="Thang M."/>
        </authorList>
    </citation>
    <scope>NUCLEOTIDE SEQUENCE</scope>
</reference>
<dbReference type="Proteomes" id="UP001152797">
    <property type="component" value="Unassembled WGS sequence"/>
</dbReference>
<keyword evidence="1" id="KW-0812">Transmembrane</keyword>
<organism evidence="2">
    <name type="scientific">Cladocopium goreaui</name>
    <dbReference type="NCBI Taxonomy" id="2562237"/>
    <lineage>
        <taxon>Eukaryota</taxon>
        <taxon>Sar</taxon>
        <taxon>Alveolata</taxon>
        <taxon>Dinophyceae</taxon>
        <taxon>Suessiales</taxon>
        <taxon>Symbiodiniaceae</taxon>
        <taxon>Cladocopium</taxon>
    </lineage>
</organism>
<gene>
    <name evidence="2" type="ORF">C1SCF055_LOCUS24671</name>
</gene>
<protein>
    <submittedName>
        <fullName evidence="4">Nuclear localization sequence-binding protein</fullName>
    </submittedName>
</protein>
<dbReference type="EMBL" id="CAMXCT020002469">
    <property type="protein sequence ID" value="CAL1151738.1"/>
    <property type="molecule type" value="Genomic_DNA"/>
</dbReference>
<evidence type="ECO:0000313" key="2">
    <source>
        <dbReference type="EMBL" id="CAI3998363.1"/>
    </source>
</evidence>
<sequence>MGCNVIKDLRVLGSRLCEPELRDFLLPIFDATGQTVAKVACTGERMALLKGWLAELFAEPLWTLWIISAGAKIQKKPRAYPGSPHGNGMGPCSGPTQAMGDLCFTVLRADKNALIQPRWPGALLQPRLSLLAIKQLVPWLNSLPQGLKEVQVVQVQDMRTPKKLAEPRLFAALRGNPHEVQSPWSTCNFVATSGRLERRGLGHMPSVLTSSWRLAYHRLKTDPAQGLDAQQQPVPARHRWTYVSNCRKRYKASPCSRRPDQLSIILAAPEMFPTQEKAPKKAAGCQSELDPVPCPVLSEQLQVAMESLGLPLTPQEKAPKKAAGCQSELDPVLSKQLQVAMESLALPLTPQVQGEFVVHFECYDFPIDIQSLTVLLEFQLADEGITPVELSTSHTQDVDVNRQNFAWENEYELGLSMSVGMAKRHALSTRTYPHVMCSAWVLRNPFYFLVNVALPNMLFAAMAGLQFFVDVDKVADRASISLTLLLVCASYFQFSSSLVPRLGYLTILDKHSLWCIFLVIVMVFWVGIIKMVRHHTALVDFMAASCFAGIWLLSHGWFLLRLWRSRRRSRSRLERPAGSHQRAVRCRQNSDIFYPVSPRPDMDLPHGEPKAFAVNTAWQ</sequence>
<dbReference type="EMBL" id="CAMXCT010002469">
    <property type="protein sequence ID" value="CAI3998363.1"/>
    <property type="molecule type" value="Genomic_DNA"/>
</dbReference>
<dbReference type="Gene3D" id="1.20.58.390">
    <property type="entry name" value="Neurotransmitter-gated ion-channel transmembrane domain"/>
    <property type="match status" value="1"/>
</dbReference>
<keyword evidence="5" id="KW-1185">Reference proteome</keyword>
<accession>A0A9P1CWT6</accession>
<feature type="transmembrane region" description="Helical" evidence="1">
    <location>
        <begin position="511"/>
        <end position="529"/>
    </location>
</feature>
<evidence type="ECO:0000313" key="5">
    <source>
        <dbReference type="Proteomes" id="UP001152797"/>
    </source>
</evidence>
<feature type="transmembrane region" description="Helical" evidence="1">
    <location>
        <begin position="480"/>
        <end position="499"/>
    </location>
</feature>
<feature type="transmembrane region" description="Helical" evidence="1">
    <location>
        <begin position="446"/>
        <end position="468"/>
    </location>
</feature>
<reference evidence="3" key="2">
    <citation type="submission" date="2024-04" db="EMBL/GenBank/DDBJ databases">
        <authorList>
            <person name="Chen Y."/>
            <person name="Shah S."/>
            <person name="Dougan E. K."/>
            <person name="Thang M."/>
            <person name="Chan C."/>
        </authorList>
    </citation>
    <scope>NUCLEOTIDE SEQUENCE [LARGE SCALE GENOMIC DNA]</scope>
</reference>